<proteinExistence type="predicted"/>
<sequence>MKLLQLYYQLTKALISCPPADGVAMHETVARDITSLNSKLFHIALCRMKELQRSPSQESDIVDLVYELGTTQFSSSWSGINAYHLCNFLEIRGASSSAVAVPVAAEYLEDIHLELSSSEKQDTSSGKNVRARYILAHKSHHHVPS</sequence>
<evidence type="ECO:0000313" key="1">
    <source>
        <dbReference type="EMBL" id="KAG6779895.1"/>
    </source>
</evidence>
<protein>
    <submittedName>
        <fullName evidence="1">Uncharacterized protein</fullName>
    </submittedName>
</protein>
<comment type="caution">
    <text evidence="1">The sequence shown here is derived from an EMBL/GenBank/DDBJ whole genome shotgun (WGS) entry which is preliminary data.</text>
</comment>
<dbReference type="EMBL" id="JAAWWB010000007">
    <property type="protein sequence ID" value="KAG6779895.1"/>
    <property type="molecule type" value="Genomic_DNA"/>
</dbReference>
<gene>
    <name evidence="1" type="ORF">POTOM_016297</name>
</gene>
<dbReference type="Proteomes" id="UP000886885">
    <property type="component" value="Chromosome 4A"/>
</dbReference>
<accession>A0A8X8A3H0</accession>
<keyword evidence="2" id="KW-1185">Reference proteome</keyword>
<organism evidence="1 2">
    <name type="scientific">Populus tomentosa</name>
    <name type="common">Chinese white poplar</name>
    <dbReference type="NCBI Taxonomy" id="118781"/>
    <lineage>
        <taxon>Eukaryota</taxon>
        <taxon>Viridiplantae</taxon>
        <taxon>Streptophyta</taxon>
        <taxon>Embryophyta</taxon>
        <taxon>Tracheophyta</taxon>
        <taxon>Spermatophyta</taxon>
        <taxon>Magnoliopsida</taxon>
        <taxon>eudicotyledons</taxon>
        <taxon>Gunneridae</taxon>
        <taxon>Pentapetalae</taxon>
        <taxon>rosids</taxon>
        <taxon>fabids</taxon>
        <taxon>Malpighiales</taxon>
        <taxon>Salicaceae</taxon>
        <taxon>Saliceae</taxon>
        <taxon>Populus</taxon>
    </lineage>
</organism>
<reference evidence="1" key="1">
    <citation type="journal article" date="2020" name="bioRxiv">
        <title>Hybrid origin of Populus tomentosa Carr. identified through genome sequencing and phylogenomic analysis.</title>
        <authorList>
            <person name="An X."/>
            <person name="Gao K."/>
            <person name="Chen Z."/>
            <person name="Li J."/>
            <person name="Yang X."/>
            <person name="Yang X."/>
            <person name="Zhou J."/>
            <person name="Guo T."/>
            <person name="Zhao T."/>
            <person name="Huang S."/>
            <person name="Miao D."/>
            <person name="Khan W.U."/>
            <person name="Rao P."/>
            <person name="Ye M."/>
            <person name="Lei B."/>
            <person name="Liao W."/>
            <person name="Wang J."/>
            <person name="Ji L."/>
            <person name="Li Y."/>
            <person name="Guo B."/>
            <person name="Mustafa N.S."/>
            <person name="Li S."/>
            <person name="Yun Q."/>
            <person name="Keller S.R."/>
            <person name="Mao J."/>
            <person name="Zhang R."/>
            <person name="Strauss S.H."/>
        </authorList>
    </citation>
    <scope>NUCLEOTIDE SEQUENCE</scope>
    <source>
        <strain evidence="1">GM15</strain>
        <tissue evidence="1">Leaf</tissue>
    </source>
</reference>
<name>A0A8X8A3H0_POPTO</name>
<dbReference type="AlphaFoldDB" id="A0A8X8A3H0"/>
<evidence type="ECO:0000313" key="2">
    <source>
        <dbReference type="Proteomes" id="UP000886885"/>
    </source>
</evidence>